<keyword evidence="1" id="KW-1133">Transmembrane helix</keyword>
<feature type="transmembrane region" description="Helical" evidence="1">
    <location>
        <begin position="71"/>
        <end position="92"/>
    </location>
</feature>
<evidence type="ECO:0000313" key="4">
    <source>
        <dbReference type="WBParaSite" id="ASIM_0000161601-mRNA-1"/>
    </source>
</evidence>
<sequence>MPSLAATFAQCTQKRFQLCGGNSNADIINDNSRTRSVSESQEQHEPPTKCNPIFRAVIENQTKFQWIYAQYLKLMALFIMAVSHMLYMSAFLNTFSALMDYGDIVDIKATQTQSYPLRHQLDILADYRKNMWMTVGSMCVALSTSCFFLLLKTSPQKCAYISTVRVIDLIAFTTLPALLFARSMLIENVEMHLPVVLAQLQKIQPATHVAASLDCSFTTVTDDVRCCRLCLFSF</sequence>
<name>A0A0M3J260_ANISI</name>
<dbReference type="EMBL" id="UYRR01001616">
    <property type="protein sequence ID" value="VDK18821.1"/>
    <property type="molecule type" value="Genomic_DNA"/>
</dbReference>
<evidence type="ECO:0000256" key="1">
    <source>
        <dbReference type="SAM" id="Phobius"/>
    </source>
</evidence>
<dbReference type="Proteomes" id="UP000267096">
    <property type="component" value="Unassembled WGS sequence"/>
</dbReference>
<accession>A0A0M3J260</accession>
<organism evidence="4">
    <name type="scientific">Anisakis simplex</name>
    <name type="common">Herring worm</name>
    <dbReference type="NCBI Taxonomy" id="6269"/>
    <lineage>
        <taxon>Eukaryota</taxon>
        <taxon>Metazoa</taxon>
        <taxon>Ecdysozoa</taxon>
        <taxon>Nematoda</taxon>
        <taxon>Chromadorea</taxon>
        <taxon>Rhabditida</taxon>
        <taxon>Spirurina</taxon>
        <taxon>Ascaridomorpha</taxon>
        <taxon>Ascaridoidea</taxon>
        <taxon>Anisakidae</taxon>
        <taxon>Anisakis</taxon>
        <taxon>Anisakis simplex complex</taxon>
    </lineage>
</organism>
<evidence type="ECO:0000313" key="2">
    <source>
        <dbReference type="EMBL" id="VDK18821.1"/>
    </source>
</evidence>
<feature type="transmembrane region" description="Helical" evidence="1">
    <location>
        <begin position="158"/>
        <end position="181"/>
    </location>
</feature>
<gene>
    <name evidence="2" type="ORF">ASIM_LOCUS1496</name>
</gene>
<evidence type="ECO:0000313" key="3">
    <source>
        <dbReference type="Proteomes" id="UP000267096"/>
    </source>
</evidence>
<feature type="transmembrane region" description="Helical" evidence="1">
    <location>
        <begin position="131"/>
        <end position="151"/>
    </location>
</feature>
<reference evidence="4" key="1">
    <citation type="submission" date="2017-02" db="UniProtKB">
        <authorList>
            <consortium name="WormBaseParasite"/>
        </authorList>
    </citation>
    <scope>IDENTIFICATION</scope>
</reference>
<protein>
    <submittedName>
        <fullName evidence="2 4">Uncharacterized protein</fullName>
    </submittedName>
</protein>
<keyword evidence="3" id="KW-1185">Reference proteome</keyword>
<dbReference type="OrthoDB" id="5802415at2759"/>
<dbReference type="AlphaFoldDB" id="A0A0M3J260"/>
<reference evidence="2 3" key="2">
    <citation type="submission" date="2018-11" db="EMBL/GenBank/DDBJ databases">
        <authorList>
            <consortium name="Pathogen Informatics"/>
        </authorList>
    </citation>
    <scope>NUCLEOTIDE SEQUENCE [LARGE SCALE GENOMIC DNA]</scope>
</reference>
<keyword evidence="1" id="KW-0472">Membrane</keyword>
<proteinExistence type="predicted"/>
<keyword evidence="1" id="KW-0812">Transmembrane</keyword>
<dbReference type="WBParaSite" id="ASIM_0000161601-mRNA-1">
    <property type="protein sequence ID" value="ASIM_0000161601-mRNA-1"/>
    <property type="gene ID" value="ASIM_0000161601"/>
</dbReference>